<comment type="caution">
    <text evidence="1">The sequence shown here is derived from an EMBL/GenBank/DDBJ whole genome shotgun (WGS) entry which is preliminary data.</text>
</comment>
<dbReference type="InterPro" id="IPR036390">
    <property type="entry name" value="WH_DNA-bd_sf"/>
</dbReference>
<dbReference type="SUPFAM" id="SSF46785">
    <property type="entry name" value="Winged helix' DNA-binding domain"/>
    <property type="match status" value="1"/>
</dbReference>
<sequence length="253" mass="28604">MNSFKGIFKFYTVIFHFDFSIFNYKIDRLFFLTSFHYILNSFLMYPLLPKSVFDKAYDISFAVFRVVATVNNAKLKSALEDSAVDLILELDDQAVDKLGALVRLATSVNEMKTLNAEVLLRELDNIKVEIQSAISQSAIGNEDEVDLSNSFADSSEQPVHLGATQVHKQEDEEKDIKINSNIANRQSAILSFIRQLPNGCRMRDLIVKFPEVSERTLRNDLHDLTTEGLVERVGSQGPFASFRGVTKKEIIAL</sequence>
<protein>
    <recommendedName>
        <fullName evidence="3">HTH deoR-type domain-containing protein</fullName>
    </recommendedName>
</protein>
<dbReference type="Proteomes" id="UP000178259">
    <property type="component" value="Unassembled WGS sequence"/>
</dbReference>
<evidence type="ECO:0008006" key="3">
    <source>
        <dbReference type="Google" id="ProtNLM"/>
    </source>
</evidence>
<gene>
    <name evidence="1" type="ORF">A3E61_00360</name>
</gene>
<dbReference type="EMBL" id="MHIW01000035">
    <property type="protein sequence ID" value="OGY58220.1"/>
    <property type="molecule type" value="Genomic_DNA"/>
</dbReference>
<evidence type="ECO:0000313" key="2">
    <source>
        <dbReference type="Proteomes" id="UP000178259"/>
    </source>
</evidence>
<reference evidence="1 2" key="1">
    <citation type="journal article" date="2016" name="Nat. Commun.">
        <title>Thousands of microbial genomes shed light on interconnected biogeochemical processes in an aquifer system.</title>
        <authorList>
            <person name="Anantharaman K."/>
            <person name="Brown C.T."/>
            <person name="Hug L.A."/>
            <person name="Sharon I."/>
            <person name="Castelle C.J."/>
            <person name="Probst A.J."/>
            <person name="Thomas B.C."/>
            <person name="Singh A."/>
            <person name="Wilkins M.J."/>
            <person name="Karaoz U."/>
            <person name="Brodie E.L."/>
            <person name="Williams K.H."/>
            <person name="Hubbard S.S."/>
            <person name="Banfield J.F."/>
        </authorList>
    </citation>
    <scope>NUCLEOTIDE SEQUENCE [LARGE SCALE GENOMIC DNA]</scope>
</reference>
<name>A0A1G1Z2W9_9BACT</name>
<organism evidence="1 2">
    <name type="scientific">Candidatus Colwellbacteria bacterium RIFCSPHIGHO2_12_FULL_43_12</name>
    <dbReference type="NCBI Taxonomy" id="1797688"/>
    <lineage>
        <taxon>Bacteria</taxon>
        <taxon>Candidatus Colwelliibacteriota</taxon>
    </lineage>
</organism>
<evidence type="ECO:0000313" key="1">
    <source>
        <dbReference type="EMBL" id="OGY58220.1"/>
    </source>
</evidence>
<accession>A0A1G1Z2W9</accession>
<proteinExistence type="predicted"/>
<dbReference type="AlphaFoldDB" id="A0A1G1Z2W9"/>